<dbReference type="AlphaFoldDB" id="A0A4Q7J5A8"/>
<feature type="transmembrane region" description="Helical" evidence="5">
    <location>
        <begin position="300"/>
        <end position="321"/>
    </location>
</feature>
<evidence type="ECO:0000256" key="5">
    <source>
        <dbReference type="SAM" id="Phobius"/>
    </source>
</evidence>
<accession>A0A4Q7J5A8</accession>
<organism evidence="7 8">
    <name type="scientific">Amycolatopsis suaedae</name>
    <dbReference type="NCBI Taxonomy" id="2510978"/>
    <lineage>
        <taxon>Bacteria</taxon>
        <taxon>Bacillati</taxon>
        <taxon>Actinomycetota</taxon>
        <taxon>Actinomycetes</taxon>
        <taxon>Pseudonocardiales</taxon>
        <taxon>Pseudonocardiaceae</taxon>
        <taxon>Amycolatopsis</taxon>
    </lineage>
</organism>
<evidence type="ECO:0000256" key="4">
    <source>
        <dbReference type="ARBA" id="ARBA00023136"/>
    </source>
</evidence>
<feature type="transmembrane region" description="Helical" evidence="5">
    <location>
        <begin position="333"/>
        <end position="354"/>
    </location>
</feature>
<dbReference type="SUPFAM" id="SSF103473">
    <property type="entry name" value="MFS general substrate transporter"/>
    <property type="match status" value="1"/>
</dbReference>
<feature type="transmembrane region" description="Helical" evidence="5">
    <location>
        <begin position="73"/>
        <end position="95"/>
    </location>
</feature>
<keyword evidence="4 5" id="KW-0472">Membrane</keyword>
<feature type="transmembrane region" description="Helical" evidence="5">
    <location>
        <begin position="243"/>
        <end position="263"/>
    </location>
</feature>
<dbReference type="CDD" id="cd17393">
    <property type="entry name" value="MFS_MosC_like"/>
    <property type="match status" value="1"/>
</dbReference>
<evidence type="ECO:0000313" key="8">
    <source>
        <dbReference type="Proteomes" id="UP000292003"/>
    </source>
</evidence>
<dbReference type="GO" id="GO:0005886">
    <property type="term" value="C:plasma membrane"/>
    <property type="evidence" value="ECO:0007669"/>
    <property type="project" value="UniProtKB-SubCell"/>
</dbReference>
<dbReference type="PANTHER" id="PTHR23514">
    <property type="entry name" value="BYPASS OF STOP CODON PROTEIN 6"/>
    <property type="match status" value="1"/>
</dbReference>
<feature type="transmembrane region" description="Helical" evidence="5">
    <location>
        <begin position="101"/>
        <end position="125"/>
    </location>
</feature>
<protein>
    <submittedName>
        <fullName evidence="7">MFS transporter</fullName>
    </submittedName>
</protein>
<dbReference type="InterPro" id="IPR011701">
    <property type="entry name" value="MFS"/>
</dbReference>
<dbReference type="EMBL" id="SFCC01000010">
    <property type="protein sequence ID" value="RZQ61916.1"/>
    <property type="molecule type" value="Genomic_DNA"/>
</dbReference>
<keyword evidence="3 5" id="KW-1133">Transmembrane helix</keyword>
<feature type="transmembrane region" description="Helical" evidence="5">
    <location>
        <begin position="44"/>
        <end position="66"/>
    </location>
</feature>
<comment type="subcellular location">
    <subcellularLocation>
        <location evidence="1">Cell membrane</location>
        <topology evidence="1">Multi-pass membrane protein</topology>
    </subcellularLocation>
</comment>
<dbReference type="PANTHER" id="PTHR23514:SF13">
    <property type="entry name" value="INNER MEMBRANE PROTEIN YBJJ"/>
    <property type="match status" value="1"/>
</dbReference>
<dbReference type="Proteomes" id="UP000292003">
    <property type="component" value="Unassembled WGS sequence"/>
</dbReference>
<evidence type="ECO:0000259" key="6">
    <source>
        <dbReference type="PROSITE" id="PS50850"/>
    </source>
</evidence>
<dbReference type="OrthoDB" id="9809599at2"/>
<dbReference type="GO" id="GO:0022857">
    <property type="term" value="F:transmembrane transporter activity"/>
    <property type="evidence" value="ECO:0007669"/>
    <property type="project" value="InterPro"/>
</dbReference>
<keyword evidence="2 5" id="KW-0812">Transmembrane</keyword>
<proteinExistence type="predicted"/>
<feature type="transmembrane region" description="Helical" evidence="5">
    <location>
        <begin position="206"/>
        <end position="223"/>
    </location>
</feature>
<feature type="transmembrane region" description="Helical" evidence="5">
    <location>
        <begin position="163"/>
        <end position="185"/>
    </location>
</feature>
<keyword evidence="8" id="KW-1185">Reference proteome</keyword>
<evidence type="ECO:0000256" key="2">
    <source>
        <dbReference type="ARBA" id="ARBA00022692"/>
    </source>
</evidence>
<comment type="caution">
    <text evidence="7">The sequence shown here is derived from an EMBL/GenBank/DDBJ whole genome shotgun (WGS) entry which is preliminary data.</text>
</comment>
<dbReference type="PROSITE" id="PS50850">
    <property type="entry name" value="MFS"/>
    <property type="match status" value="1"/>
</dbReference>
<sequence length="394" mass="40337">MSRANARWRWGLYALAFTMGMSIASWVTRTPAIRDAVSASTSEMGIVLFGLSAGSMIGILAAGVWVHRVGIRPLLVTGTGLLVLGLAVVATGVLLALGAGVFAGLFLFGLGMGAAEVALNVSGAVYETTTGHTNMTLLHGMYSLGTLIGALLGFAAVATGLPVAAHIAVMTGLVAVTAVRVIGWIPARSGQAEGKPRWRDQARVWTDRRVVLIGLIVLALALAEGSANDWLPLLMVDGYGLDATAGSVAFTAFAAMMTIGRFTGTPLLRRFGRALVLRVAIAVTAAGLVLMVFAPNAILSGVAVVLWGLGASLGFPVGISAAGEHPDNPAARVSAVATAGYVALLAGPPALGFLGEEFGLRTAMLLVLVLVSAAALCTGALRPVRSSEELQTTR</sequence>
<gene>
    <name evidence="7" type="ORF">EWH70_20075</name>
</gene>
<feature type="transmembrane region" description="Helical" evidence="5">
    <location>
        <begin position="12"/>
        <end position="32"/>
    </location>
</feature>
<dbReference type="InterPro" id="IPR036259">
    <property type="entry name" value="MFS_trans_sf"/>
</dbReference>
<evidence type="ECO:0000313" key="7">
    <source>
        <dbReference type="EMBL" id="RZQ61916.1"/>
    </source>
</evidence>
<dbReference type="InterPro" id="IPR020846">
    <property type="entry name" value="MFS_dom"/>
</dbReference>
<feature type="transmembrane region" description="Helical" evidence="5">
    <location>
        <begin position="360"/>
        <end position="381"/>
    </location>
</feature>
<dbReference type="Gene3D" id="1.20.1250.20">
    <property type="entry name" value="MFS general substrate transporter like domains"/>
    <property type="match status" value="2"/>
</dbReference>
<name>A0A4Q7J5A8_9PSEU</name>
<evidence type="ECO:0000256" key="3">
    <source>
        <dbReference type="ARBA" id="ARBA00022989"/>
    </source>
</evidence>
<reference evidence="7 8" key="1">
    <citation type="submission" date="2019-02" db="EMBL/GenBank/DDBJ databases">
        <title>Draft genome sequence of Amycolatopsis sp. 8-3EHSu isolated from roots of Suaeda maritima.</title>
        <authorList>
            <person name="Duangmal K."/>
            <person name="Chantavorakit T."/>
        </authorList>
    </citation>
    <scope>NUCLEOTIDE SEQUENCE [LARGE SCALE GENOMIC DNA]</scope>
    <source>
        <strain evidence="7 8">8-3EHSu</strain>
    </source>
</reference>
<feature type="transmembrane region" description="Helical" evidence="5">
    <location>
        <begin position="275"/>
        <end position="294"/>
    </location>
</feature>
<feature type="transmembrane region" description="Helical" evidence="5">
    <location>
        <begin position="137"/>
        <end position="157"/>
    </location>
</feature>
<evidence type="ECO:0000256" key="1">
    <source>
        <dbReference type="ARBA" id="ARBA00004651"/>
    </source>
</evidence>
<dbReference type="Pfam" id="PF07690">
    <property type="entry name" value="MFS_1"/>
    <property type="match status" value="1"/>
</dbReference>
<dbReference type="InterPro" id="IPR051788">
    <property type="entry name" value="MFS_Transporter"/>
</dbReference>
<feature type="domain" description="Major facilitator superfamily (MFS) profile" evidence="6">
    <location>
        <begin position="1"/>
        <end position="386"/>
    </location>
</feature>